<dbReference type="SUPFAM" id="SSF54695">
    <property type="entry name" value="POZ domain"/>
    <property type="match status" value="1"/>
</dbReference>
<dbReference type="GeneID" id="41984966"/>
<dbReference type="PANTHER" id="PTHR47843">
    <property type="entry name" value="BTB DOMAIN-CONTAINING PROTEIN-RELATED"/>
    <property type="match status" value="1"/>
</dbReference>
<gene>
    <name evidence="2" type="ORF">LHYA1_G004768</name>
</gene>
<protein>
    <recommendedName>
        <fullName evidence="1">BTB domain-containing protein</fullName>
    </recommendedName>
</protein>
<dbReference type="Pfam" id="PF00651">
    <property type="entry name" value="BTB"/>
    <property type="match status" value="1"/>
</dbReference>
<dbReference type="Proteomes" id="UP000431533">
    <property type="component" value="Unassembled WGS sequence"/>
</dbReference>
<evidence type="ECO:0000259" key="1">
    <source>
        <dbReference type="Pfam" id="PF00651"/>
    </source>
</evidence>
<feature type="domain" description="BTB" evidence="1">
    <location>
        <begin position="13"/>
        <end position="77"/>
    </location>
</feature>
<dbReference type="InterPro" id="IPR011333">
    <property type="entry name" value="SKP1/BTB/POZ_sf"/>
</dbReference>
<reference evidence="2 3" key="1">
    <citation type="submission" date="2018-05" db="EMBL/GenBank/DDBJ databases">
        <title>Genome sequencing and assembly of the regulated plant pathogen Lachnellula willkommii and related sister species for the development of diagnostic species identification markers.</title>
        <authorList>
            <person name="Giroux E."/>
            <person name="Bilodeau G."/>
        </authorList>
    </citation>
    <scope>NUCLEOTIDE SEQUENCE [LARGE SCALE GENOMIC DNA]</scope>
    <source>
        <strain evidence="2 3">CBS 185.66</strain>
    </source>
</reference>
<dbReference type="InterPro" id="IPR000210">
    <property type="entry name" value="BTB/POZ_dom"/>
</dbReference>
<dbReference type="OrthoDB" id="6359816at2759"/>
<dbReference type="Gene3D" id="3.30.710.10">
    <property type="entry name" value="Potassium Channel Kv1.1, Chain A"/>
    <property type="match status" value="1"/>
</dbReference>
<comment type="caution">
    <text evidence="2">The sequence shown here is derived from an EMBL/GenBank/DDBJ whole genome shotgun (WGS) entry which is preliminary data.</text>
</comment>
<name>A0A8H8R3M5_9HELO</name>
<sequence>MIAFWLSPLRTCTQSQLLAAAFKGNFKESEDSTIVPEDDEPEMVDVMVRFPYEQALDLNATEIGSLLFLAVKVYAIRDKYDIGALSELAKNEFEEVVGRAKEYTSFIPALGIIYKQTPDRALKDIAIKVVTAHIDKLLAKREFIDLYEDIGALALDVLKATREPGNRSNDPPGYYFDTCWGCGGKLVANCFGMMKKYGRLSIHCPSCLAPSLSIVHLSFD</sequence>
<evidence type="ECO:0000313" key="2">
    <source>
        <dbReference type="EMBL" id="TVY27051.1"/>
    </source>
</evidence>
<accession>A0A8H8R3M5</accession>
<dbReference type="RefSeq" id="XP_031005839.1">
    <property type="nucleotide sequence ID" value="XM_031149724.1"/>
</dbReference>
<keyword evidence="3" id="KW-1185">Reference proteome</keyword>
<organism evidence="2 3">
    <name type="scientific">Lachnellula hyalina</name>
    <dbReference type="NCBI Taxonomy" id="1316788"/>
    <lineage>
        <taxon>Eukaryota</taxon>
        <taxon>Fungi</taxon>
        <taxon>Dikarya</taxon>
        <taxon>Ascomycota</taxon>
        <taxon>Pezizomycotina</taxon>
        <taxon>Leotiomycetes</taxon>
        <taxon>Helotiales</taxon>
        <taxon>Lachnaceae</taxon>
        <taxon>Lachnellula</taxon>
    </lineage>
</organism>
<dbReference type="PANTHER" id="PTHR47843:SF5">
    <property type="entry name" value="BTB_POZ DOMAIN PROTEIN"/>
    <property type="match status" value="1"/>
</dbReference>
<proteinExistence type="predicted"/>
<evidence type="ECO:0000313" key="3">
    <source>
        <dbReference type="Proteomes" id="UP000431533"/>
    </source>
</evidence>
<dbReference type="EMBL" id="QGMH01000056">
    <property type="protein sequence ID" value="TVY27051.1"/>
    <property type="molecule type" value="Genomic_DNA"/>
</dbReference>
<dbReference type="AlphaFoldDB" id="A0A8H8R3M5"/>